<dbReference type="EMBL" id="VWYH01001760">
    <property type="protein sequence ID" value="NXW83688.1"/>
    <property type="molecule type" value="Genomic_DNA"/>
</dbReference>
<keyword evidence="2" id="KW-0862">Zinc</keyword>
<feature type="non-terminal residue" evidence="6">
    <location>
        <position position="80"/>
    </location>
</feature>
<dbReference type="AlphaFoldDB" id="A0A7L4FA94"/>
<dbReference type="Pfam" id="PF00412">
    <property type="entry name" value="LIM"/>
    <property type="match status" value="1"/>
</dbReference>
<organism evidence="6 7">
    <name type="scientific">Pampusana beccarii</name>
    <name type="common">Western bronze ground-dove</name>
    <dbReference type="NCBI Taxonomy" id="2953425"/>
    <lineage>
        <taxon>Eukaryota</taxon>
        <taxon>Metazoa</taxon>
        <taxon>Chordata</taxon>
        <taxon>Craniata</taxon>
        <taxon>Vertebrata</taxon>
        <taxon>Euteleostomi</taxon>
        <taxon>Archelosauria</taxon>
        <taxon>Archosauria</taxon>
        <taxon>Dinosauria</taxon>
        <taxon>Saurischia</taxon>
        <taxon>Theropoda</taxon>
        <taxon>Coelurosauria</taxon>
        <taxon>Aves</taxon>
        <taxon>Neognathae</taxon>
        <taxon>Neoaves</taxon>
        <taxon>Columbimorphae</taxon>
        <taxon>Columbiformes</taxon>
        <taxon>Columbidae</taxon>
        <taxon>Pampusana</taxon>
    </lineage>
</organism>
<proteinExistence type="predicted"/>
<sequence length="80" mass="8599">EQPQLSHRGQHWHARPGCFCCVTCGAPLLGSPFLPRGGQLFCSPPCARTRPPAPRRPLLDRRSWAGGPPAGETRGAGGDW</sequence>
<evidence type="ECO:0000256" key="1">
    <source>
        <dbReference type="ARBA" id="ARBA00022723"/>
    </source>
</evidence>
<dbReference type="PANTHER" id="PTHR24211">
    <property type="entry name" value="LIM DOMAIN-CONTAINING PROTEIN"/>
    <property type="match status" value="1"/>
</dbReference>
<feature type="region of interest" description="Disordered" evidence="4">
    <location>
        <begin position="49"/>
        <end position="80"/>
    </location>
</feature>
<evidence type="ECO:0000256" key="3">
    <source>
        <dbReference type="ARBA" id="ARBA00023038"/>
    </source>
</evidence>
<keyword evidence="7" id="KW-1185">Reference proteome</keyword>
<evidence type="ECO:0000256" key="4">
    <source>
        <dbReference type="SAM" id="MobiDB-lite"/>
    </source>
</evidence>
<dbReference type="SMART" id="SM00132">
    <property type="entry name" value="LIM"/>
    <property type="match status" value="1"/>
</dbReference>
<gene>
    <name evidence="6" type="primary">Pk</name>
    <name evidence="6" type="ORF">ALOBEC_R15577</name>
</gene>
<feature type="domain" description="LIM zinc-binding" evidence="5">
    <location>
        <begin position="2"/>
        <end position="45"/>
    </location>
</feature>
<dbReference type="GO" id="GO:0046872">
    <property type="term" value="F:metal ion binding"/>
    <property type="evidence" value="ECO:0007669"/>
    <property type="project" value="UniProtKB-KW"/>
</dbReference>
<dbReference type="PANTHER" id="PTHR24211:SF20">
    <property type="entry name" value="PROTEIN ESPINAS-RELATED"/>
    <property type="match status" value="1"/>
</dbReference>
<feature type="non-terminal residue" evidence="6">
    <location>
        <position position="1"/>
    </location>
</feature>
<evidence type="ECO:0000313" key="6">
    <source>
        <dbReference type="EMBL" id="NXW83688.1"/>
    </source>
</evidence>
<dbReference type="InterPro" id="IPR047120">
    <property type="entry name" value="Pk/Esn/Tes"/>
</dbReference>
<accession>A0A7L4FA94</accession>
<protein>
    <submittedName>
        <fullName evidence="6">PRIC1 protein</fullName>
    </submittedName>
</protein>
<evidence type="ECO:0000259" key="5">
    <source>
        <dbReference type="SMART" id="SM00132"/>
    </source>
</evidence>
<keyword evidence="3" id="KW-0440">LIM domain</keyword>
<evidence type="ECO:0000256" key="2">
    <source>
        <dbReference type="ARBA" id="ARBA00022833"/>
    </source>
</evidence>
<dbReference type="InterPro" id="IPR001781">
    <property type="entry name" value="Znf_LIM"/>
</dbReference>
<dbReference type="OrthoDB" id="9180298at2759"/>
<keyword evidence="1" id="KW-0479">Metal-binding</keyword>
<dbReference type="Gene3D" id="2.10.110.10">
    <property type="entry name" value="Cysteine Rich Protein"/>
    <property type="match status" value="1"/>
</dbReference>
<comment type="caution">
    <text evidence="6">The sequence shown here is derived from an EMBL/GenBank/DDBJ whole genome shotgun (WGS) entry which is preliminary data.</text>
</comment>
<name>A0A7L4FA94_9COLU</name>
<evidence type="ECO:0000313" key="7">
    <source>
        <dbReference type="Proteomes" id="UP000541332"/>
    </source>
</evidence>
<reference evidence="6 7" key="1">
    <citation type="submission" date="2020-02" db="EMBL/GenBank/DDBJ databases">
        <title>Bird 10,000 Genomes (B10K) Project - Family phase.</title>
        <authorList>
            <person name="Zhang G."/>
        </authorList>
    </citation>
    <scope>NUCLEOTIDE SEQUENCE [LARGE SCALE GENOMIC DNA]</scope>
    <source>
        <strain evidence="6">B10K-DU-006-06</strain>
    </source>
</reference>
<dbReference type="Proteomes" id="UP000541332">
    <property type="component" value="Unassembled WGS sequence"/>
</dbReference>